<evidence type="ECO:0000256" key="4">
    <source>
        <dbReference type="ARBA" id="ARBA00023163"/>
    </source>
</evidence>
<protein>
    <submittedName>
        <fullName evidence="6">LysR family transcriptional regulator</fullName>
    </submittedName>
</protein>
<accession>A0ABW0V4Y2</accession>
<dbReference type="InterPro" id="IPR005119">
    <property type="entry name" value="LysR_subst-bd"/>
</dbReference>
<dbReference type="Proteomes" id="UP001596066">
    <property type="component" value="Unassembled WGS sequence"/>
</dbReference>
<dbReference type="PROSITE" id="PS50931">
    <property type="entry name" value="HTH_LYSR"/>
    <property type="match status" value="1"/>
</dbReference>
<dbReference type="EMBL" id="JBHSOC010000007">
    <property type="protein sequence ID" value="MFC5640926.1"/>
    <property type="molecule type" value="Genomic_DNA"/>
</dbReference>
<proteinExistence type="inferred from homology"/>
<dbReference type="CDD" id="cd08423">
    <property type="entry name" value="PBP2_LTTR_like_6"/>
    <property type="match status" value="1"/>
</dbReference>
<gene>
    <name evidence="6" type="ORF">ACFPZF_06105</name>
</gene>
<organism evidence="6 7">
    <name type="scientific">Kitasatospora cinereorecta</name>
    <dbReference type="NCBI Taxonomy" id="285560"/>
    <lineage>
        <taxon>Bacteria</taxon>
        <taxon>Bacillati</taxon>
        <taxon>Actinomycetota</taxon>
        <taxon>Actinomycetes</taxon>
        <taxon>Kitasatosporales</taxon>
        <taxon>Streptomycetaceae</taxon>
        <taxon>Kitasatospora</taxon>
    </lineage>
</organism>
<dbReference type="Pfam" id="PF00126">
    <property type="entry name" value="HTH_1"/>
    <property type="match status" value="1"/>
</dbReference>
<keyword evidence="3" id="KW-0238">DNA-binding</keyword>
<dbReference type="InterPro" id="IPR036388">
    <property type="entry name" value="WH-like_DNA-bd_sf"/>
</dbReference>
<evidence type="ECO:0000259" key="5">
    <source>
        <dbReference type="PROSITE" id="PS50931"/>
    </source>
</evidence>
<dbReference type="Pfam" id="PF03466">
    <property type="entry name" value="LysR_substrate"/>
    <property type="match status" value="1"/>
</dbReference>
<feature type="domain" description="HTH lysR-type" evidence="5">
    <location>
        <begin position="4"/>
        <end position="61"/>
    </location>
</feature>
<dbReference type="Gene3D" id="3.40.190.10">
    <property type="entry name" value="Periplasmic binding protein-like II"/>
    <property type="match status" value="2"/>
</dbReference>
<dbReference type="InterPro" id="IPR000847">
    <property type="entry name" value="LysR_HTH_N"/>
</dbReference>
<dbReference type="SUPFAM" id="SSF53850">
    <property type="entry name" value="Periplasmic binding protein-like II"/>
    <property type="match status" value="1"/>
</dbReference>
<evidence type="ECO:0000313" key="7">
    <source>
        <dbReference type="Proteomes" id="UP001596066"/>
    </source>
</evidence>
<evidence type="ECO:0000313" key="6">
    <source>
        <dbReference type="EMBL" id="MFC5640926.1"/>
    </source>
</evidence>
<dbReference type="PANTHER" id="PTHR30346:SF29">
    <property type="entry name" value="LYSR SUBSTRATE-BINDING"/>
    <property type="match status" value="1"/>
</dbReference>
<keyword evidence="4" id="KW-0804">Transcription</keyword>
<dbReference type="RefSeq" id="WP_346140551.1">
    <property type="nucleotide sequence ID" value="NZ_BAAAUA010000001.1"/>
</dbReference>
<dbReference type="InterPro" id="IPR036390">
    <property type="entry name" value="WH_DNA-bd_sf"/>
</dbReference>
<keyword evidence="7" id="KW-1185">Reference proteome</keyword>
<comment type="caution">
    <text evidence="6">The sequence shown here is derived from an EMBL/GenBank/DDBJ whole genome shotgun (WGS) entry which is preliminary data.</text>
</comment>
<evidence type="ECO:0000256" key="3">
    <source>
        <dbReference type="ARBA" id="ARBA00023125"/>
    </source>
</evidence>
<evidence type="ECO:0000256" key="2">
    <source>
        <dbReference type="ARBA" id="ARBA00023015"/>
    </source>
</evidence>
<dbReference type="Gene3D" id="1.10.10.10">
    <property type="entry name" value="Winged helix-like DNA-binding domain superfamily/Winged helix DNA-binding domain"/>
    <property type="match status" value="1"/>
</dbReference>
<name>A0ABW0V4Y2_9ACTN</name>
<dbReference type="SUPFAM" id="SSF46785">
    <property type="entry name" value="Winged helix' DNA-binding domain"/>
    <property type="match status" value="1"/>
</dbReference>
<evidence type="ECO:0000256" key="1">
    <source>
        <dbReference type="ARBA" id="ARBA00009437"/>
    </source>
</evidence>
<keyword evidence="2" id="KW-0805">Transcription regulation</keyword>
<dbReference type="PANTHER" id="PTHR30346">
    <property type="entry name" value="TRANSCRIPTIONAL DUAL REGULATOR HCAR-RELATED"/>
    <property type="match status" value="1"/>
</dbReference>
<sequence length="301" mass="31421">MTEWDLRRLRVLQALDECGTVTAAAQRLCLTPSAVSQQLAALAKQLGAPMVEPHGRRVRLTSAARLVLGHAERVFGQLEQADAELAGYLHGAAGEVRIGAFATAISGIVVPAVRQLMLEAPQLRITVTEAEAAEAYRLLAAGEVDLAVSLAVQLPAEPDPRLVRTPLLTDPLDVALPAGHPLATATGLRLADLADQPWIYGATGPWRDITLAACADAGFVPRRAHTAADWDAILAMVGAGLGVALVPRLASAARRGGAVVRPLPADLPTRQVVAAVRSGTESAPPLRRVLAALRAATVQPG</sequence>
<comment type="similarity">
    <text evidence="1">Belongs to the LysR transcriptional regulatory family.</text>
</comment>
<reference evidence="7" key="1">
    <citation type="journal article" date="2019" name="Int. J. Syst. Evol. Microbiol.">
        <title>The Global Catalogue of Microorganisms (GCM) 10K type strain sequencing project: providing services to taxonomists for standard genome sequencing and annotation.</title>
        <authorList>
            <consortium name="The Broad Institute Genomics Platform"/>
            <consortium name="The Broad Institute Genome Sequencing Center for Infectious Disease"/>
            <person name="Wu L."/>
            <person name="Ma J."/>
        </authorList>
    </citation>
    <scope>NUCLEOTIDE SEQUENCE [LARGE SCALE GENOMIC DNA]</scope>
    <source>
        <strain evidence="7">CGMCC 4.1622</strain>
    </source>
</reference>